<dbReference type="Proteomes" id="UP000001935">
    <property type="component" value="Chromosome"/>
</dbReference>
<dbReference type="eggNOG" id="ENOG502Z847">
    <property type="taxonomic scope" value="Bacteria"/>
</dbReference>
<protein>
    <submittedName>
        <fullName evidence="1">Uncharacterized protein</fullName>
    </submittedName>
</protein>
<reference evidence="1 2" key="1">
    <citation type="submission" date="2006-01" db="EMBL/GenBank/DDBJ databases">
        <title>Complete sequence of Anaeromyxobacter dehalogenans 2CP-C.</title>
        <authorList>
            <consortium name="US DOE Joint Genome Institute"/>
            <person name="Copeland A."/>
            <person name="Lucas S."/>
            <person name="Lapidus A."/>
            <person name="Barry K."/>
            <person name="Detter J.C."/>
            <person name="Glavina T."/>
            <person name="Hammon N."/>
            <person name="Israni S."/>
            <person name="Pitluck S."/>
            <person name="Brettin T."/>
            <person name="Bruce D."/>
            <person name="Han C."/>
            <person name="Tapia R."/>
            <person name="Gilna P."/>
            <person name="Kiss H."/>
            <person name="Schmutz J."/>
            <person name="Larimer F."/>
            <person name="Land M."/>
            <person name="Kyrpides N."/>
            <person name="Anderson I."/>
            <person name="Sanford R.A."/>
            <person name="Ritalahti K.M."/>
            <person name="Thomas H.S."/>
            <person name="Kirby J.R."/>
            <person name="Zhulin I.B."/>
            <person name="Loeffler F.E."/>
            <person name="Richardson P."/>
        </authorList>
    </citation>
    <scope>NUCLEOTIDE SEQUENCE [LARGE SCALE GENOMIC DNA]</scope>
    <source>
        <strain evidence="1 2">2CP-C</strain>
    </source>
</reference>
<gene>
    <name evidence="1" type="ordered locus">Adeh_3236</name>
</gene>
<dbReference type="OrthoDB" id="69057at2"/>
<accession>Q2IEJ5</accession>
<evidence type="ECO:0000313" key="2">
    <source>
        <dbReference type="Proteomes" id="UP000001935"/>
    </source>
</evidence>
<dbReference type="KEGG" id="ade:Adeh_3236"/>
<proteinExistence type="predicted"/>
<evidence type="ECO:0000313" key="1">
    <source>
        <dbReference type="EMBL" id="ABC83004.1"/>
    </source>
</evidence>
<sequence length="269" mass="28772">MSLAEIASIEFFPPGGPPAGAAKLGFRFGDKGTHSSRTLMLAELEAVLAAAPAIADRAAYSAAIIDGNCLEKPTASTRRLSSQRLGELYALDPFVALFRVLRGLWSLDPNARPLLAMLAALARDPLFMASAAPVLSQPPDIEIQRAPIREALRRVVGERMNDDTLDKVVRNVSSSWTQAGHLTGRTFKHRQRVSAPPTAVAFAIWLGNAAGFHGEDLLTNGWIAALDCTASSARALAIEAKRLGLIDLRTAGDVVEFELGRLDPGLGRQ</sequence>
<dbReference type="STRING" id="290397.Adeh_3236"/>
<dbReference type="EMBL" id="CP000251">
    <property type="protein sequence ID" value="ABC83004.1"/>
    <property type="molecule type" value="Genomic_DNA"/>
</dbReference>
<dbReference type="AlphaFoldDB" id="Q2IEJ5"/>
<name>Q2IEJ5_ANADE</name>
<organism evidence="1 2">
    <name type="scientific">Anaeromyxobacter dehalogenans (strain 2CP-C)</name>
    <dbReference type="NCBI Taxonomy" id="290397"/>
    <lineage>
        <taxon>Bacteria</taxon>
        <taxon>Pseudomonadati</taxon>
        <taxon>Myxococcota</taxon>
        <taxon>Myxococcia</taxon>
        <taxon>Myxococcales</taxon>
        <taxon>Cystobacterineae</taxon>
        <taxon>Anaeromyxobacteraceae</taxon>
        <taxon>Anaeromyxobacter</taxon>
    </lineage>
</organism>
<dbReference type="HOGENOM" id="CLU_083027_0_0_7"/>
<dbReference type="RefSeq" id="WP_011422286.1">
    <property type="nucleotide sequence ID" value="NC_007760.1"/>
</dbReference>